<evidence type="ECO:0000256" key="5">
    <source>
        <dbReference type="SAM" id="Phobius"/>
    </source>
</evidence>
<organism evidence="7 8">
    <name type="scientific">Steinernema carpocapsae</name>
    <name type="common">Entomopathogenic nematode</name>
    <dbReference type="NCBI Taxonomy" id="34508"/>
    <lineage>
        <taxon>Eukaryota</taxon>
        <taxon>Metazoa</taxon>
        <taxon>Ecdysozoa</taxon>
        <taxon>Nematoda</taxon>
        <taxon>Chromadorea</taxon>
        <taxon>Rhabditida</taxon>
        <taxon>Tylenchina</taxon>
        <taxon>Panagrolaimomorpha</taxon>
        <taxon>Strongyloidoidea</taxon>
        <taxon>Steinernematidae</taxon>
        <taxon>Steinernema</taxon>
    </lineage>
</organism>
<feature type="transmembrane region" description="Helical" evidence="5">
    <location>
        <begin position="368"/>
        <end position="386"/>
    </location>
</feature>
<dbReference type="EMBL" id="AZBU02000003">
    <property type="protein sequence ID" value="TKR86677.1"/>
    <property type="molecule type" value="Genomic_DNA"/>
</dbReference>
<dbReference type="InterPro" id="IPR013555">
    <property type="entry name" value="TRP_dom"/>
</dbReference>
<comment type="caution">
    <text evidence="7">The sequence shown here is derived from an EMBL/GenBank/DDBJ whole genome shotgun (WGS) entry which is preliminary data.</text>
</comment>
<feature type="transmembrane region" description="Helical" evidence="5">
    <location>
        <begin position="392"/>
        <end position="412"/>
    </location>
</feature>
<keyword evidence="5" id="KW-0472">Membrane</keyword>
<dbReference type="Proteomes" id="UP000298663">
    <property type="component" value="Unassembled WGS sequence"/>
</dbReference>
<dbReference type="GO" id="GO:0070679">
    <property type="term" value="F:inositol 1,4,5 trisphosphate binding"/>
    <property type="evidence" value="ECO:0007669"/>
    <property type="project" value="TreeGrafter"/>
</dbReference>
<feature type="transmembrane region" description="Helical" evidence="5">
    <location>
        <begin position="554"/>
        <end position="576"/>
    </location>
</feature>
<keyword evidence="2" id="KW-0677">Repeat</keyword>
<evidence type="ECO:0000256" key="4">
    <source>
        <dbReference type="ARBA" id="ARBA00023303"/>
    </source>
</evidence>
<gene>
    <name evidence="7" type="ORF">L596_011220</name>
</gene>
<evidence type="ECO:0000313" key="8">
    <source>
        <dbReference type="Proteomes" id="UP000298663"/>
    </source>
</evidence>
<keyword evidence="3" id="KW-0406">Ion transport</keyword>
<dbReference type="PANTHER" id="PTHR10117">
    <property type="entry name" value="TRANSIENT RECEPTOR POTENTIAL CHANNEL"/>
    <property type="match status" value="1"/>
</dbReference>
<dbReference type="PANTHER" id="PTHR10117:SF50">
    <property type="entry name" value="ANK_REP_REGION DOMAIN-CONTAINING PROTEIN"/>
    <property type="match status" value="1"/>
</dbReference>
<reference evidence="7 8" key="1">
    <citation type="journal article" date="2015" name="Genome Biol.">
        <title>Comparative genomics of Steinernema reveals deeply conserved gene regulatory networks.</title>
        <authorList>
            <person name="Dillman A.R."/>
            <person name="Macchietto M."/>
            <person name="Porter C.F."/>
            <person name="Rogers A."/>
            <person name="Williams B."/>
            <person name="Antoshechkin I."/>
            <person name="Lee M.M."/>
            <person name="Goodwin Z."/>
            <person name="Lu X."/>
            <person name="Lewis E.E."/>
            <person name="Goodrich-Blair H."/>
            <person name="Stock S.P."/>
            <person name="Adams B.J."/>
            <person name="Sternberg P.W."/>
            <person name="Mortazavi A."/>
        </authorList>
    </citation>
    <scope>NUCLEOTIDE SEQUENCE [LARGE SCALE GENOMIC DNA]</scope>
    <source>
        <strain evidence="7 8">ALL</strain>
    </source>
</reference>
<dbReference type="InterPro" id="IPR036770">
    <property type="entry name" value="Ankyrin_rpt-contain_sf"/>
</dbReference>
<feature type="transmembrane region" description="Helical" evidence="5">
    <location>
        <begin position="649"/>
        <end position="669"/>
    </location>
</feature>
<name>A0A4U5NT27_STECR</name>
<dbReference type="GO" id="GO:0005886">
    <property type="term" value="C:plasma membrane"/>
    <property type="evidence" value="ECO:0007669"/>
    <property type="project" value="TreeGrafter"/>
</dbReference>
<keyword evidence="1" id="KW-0813">Transport</keyword>
<dbReference type="SMART" id="SM01420">
    <property type="entry name" value="TRP_2"/>
    <property type="match status" value="1"/>
</dbReference>
<dbReference type="GO" id="GO:0051480">
    <property type="term" value="P:regulation of cytosolic calcium ion concentration"/>
    <property type="evidence" value="ECO:0007669"/>
    <property type="project" value="TreeGrafter"/>
</dbReference>
<keyword evidence="4" id="KW-0407">Ion channel</keyword>
<feature type="transmembrane region" description="Helical" evidence="5">
    <location>
        <begin position="433"/>
        <end position="453"/>
    </location>
</feature>
<sequence length="785" mass="91337">MGNECRADPVINSRLDRFETVWNEALKETFSSQRRSPAVHCQATVGSSLLAMTTIHRRPPQVRLAKKPAIFPSPEWTLTDETLSEIAKFRAAVFAKDFDRVKAILNSLTSSFTNEYQVDDLCSKICDRSSAEPLKEALLTVICIGSRPLVEYILVLFHEFPDEECSGCYDSRAFMPHLTPLVMACICNNYSIVECLLLRGHDIDLPHRIDCRCLQCFYVPNTVANNQQLLDIYKALSSEAFLWLATSDPFLSMIELSDDLRLCADAMPAYKVAFNALHQSVQSFGVALIQQCWSMEEVDVLLRQPDGAYLAESQNHYPRIRLALDGQMRKFLSHMNVQVSVENIWHGGWTDYGCSFVRDVYRMLRHTVFYPILAFLHAISAGKLVQSFNNPIARFISFLTSYLTFLATLIAIRYVQVYYEKSYDRDKMENKAYFALEMYVFLYIAGMILWQFMEFARRGIHKYFDMWWRYFDFSIMTFFIFSTTSFGCACAVVKNDGIKQLHRRHWLWYDPIILFDVFFASGCVMAFWRIFYFVQLWRYLGSAIISIGKCVERAFNFFIIMFLVMWAFAAGANTIMENYTGLKETVQYGRVHEQGEMFSGLIITFRNLYWAYYGYLHPLDYTLAVGDAGPALTNTNHIFTHMSLEITLALYHLVVIVCLLKLSIAFLVLSTEEVLKNEDVEWKYSRIYIYYEYIEHSCSVPPPFNILHMITSFVYRLFSGEYVLMWPDLLVKAKMIDESETRRIETHAYRDLQMQLFKRYQAMKVYRYQTIQKMDTEATSAEHPA</sequence>
<dbReference type="SUPFAM" id="SSF48403">
    <property type="entry name" value="Ankyrin repeat"/>
    <property type="match status" value="1"/>
</dbReference>
<keyword evidence="8" id="KW-1185">Reference proteome</keyword>
<dbReference type="InterPro" id="IPR002153">
    <property type="entry name" value="TRPC_channel"/>
</dbReference>
<evidence type="ECO:0000256" key="3">
    <source>
        <dbReference type="ARBA" id="ARBA00023065"/>
    </source>
</evidence>
<dbReference type="AlphaFoldDB" id="A0A4U5NT27"/>
<evidence type="ECO:0000259" key="6">
    <source>
        <dbReference type="SMART" id="SM01420"/>
    </source>
</evidence>
<evidence type="ECO:0000313" key="7">
    <source>
        <dbReference type="EMBL" id="TKR86677.1"/>
    </source>
</evidence>
<dbReference type="Pfam" id="PF08344">
    <property type="entry name" value="TRP_2"/>
    <property type="match status" value="1"/>
</dbReference>
<reference evidence="7 8" key="2">
    <citation type="journal article" date="2019" name="G3 (Bethesda)">
        <title>Hybrid Assembly of the Genome of the Entomopathogenic Nematode Steinernema carpocapsae Identifies the X-Chromosome.</title>
        <authorList>
            <person name="Serra L."/>
            <person name="Macchietto M."/>
            <person name="Macias-Munoz A."/>
            <person name="McGill C.J."/>
            <person name="Rodriguez I.M."/>
            <person name="Rodriguez B."/>
            <person name="Murad R."/>
            <person name="Mortazavi A."/>
        </authorList>
    </citation>
    <scope>NUCLEOTIDE SEQUENCE [LARGE SCALE GENOMIC DNA]</scope>
    <source>
        <strain evidence="7 8">ALL</strain>
    </source>
</reference>
<dbReference type="OrthoDB" id="2373987at2759"/>
<proteinExistence type="predicted"/>
<feature type="transmembrane region" description="Helical" evidence="5">
    <location>
        <begin position="473"/>
        <end position="493"/>
    </location>
</feature>
<evidence type="ECO:0000256" key="2">
    <source>
        <dbReference type="ARBA" id="ARBA00022737"/>
    </source>
</evidence>
<dbReference type="GO" id="GO:0034703">
    <property type="term" value="C:cation channel complex"/>
    <property type="evidence" value="ECO:0007669"/>
    <property type="project" value="TreeGrafter"/>
</dbReference>
<evidence type="ECO:0000256" key="1">
    <source>
        <dbReference type="ARBA" id="ARBA00022448"/>
    </source>
</evidence>
<feature type="domain" description="Transient receptor ion channel" evidence="6">
    <location>
        <begin position="211"/>
        <end position="271"/>
    </location>
</feature>
<keyword evidence="5" id="KW-0812">Transmembrane</keyword>
<keyword evidence="5" id="KW-1133">Transmembrane helix</keyword>
<dbReference type="PRINTS" id="PR01097">
    <property type="entry name" value="TRNSRECEPTRP"/>
</dbReference>
<protein>
    <recommendedName>
        <fullName evidence="6">Transient receptor ion channel domain-containing protein</fullName>
    </recommendedName>
</protein>
<feature type="transmembrane region" description="Helical" evidence="5">
    <location>
        <begin position="513"/>
        <end position="534"/>
    </location>
</feature>
<dbReference type="STRING" id="34508.A0A4U5NT27"/>
<dbReference type="GO" id="GO:0015279">
    <property type="term" value="F:store-operated calcium channel activity"/>
    <property type="evidence" value="ECO:0007669"/>
    <property type="project" value="TreeGrafter"/>
</dbReference>
<dbReference type="GO" id="GO:0007338">
    <property type="term" value="P:single fertilization"/>
    <property type="evidence" value="ECO:0007669"/>
    <property type="project" value="TreeGrafter"/>
</dbReference>
<accession>A0A4U5NT27</accession>